<sequence>MEGCRQNGALCMNTRTTGCPVVLGLVYKSFHGRKIKIYPAPAF</sequence>
<dbReference type="AlphaFoldDB" id="A0A6J4HLN3"/>
<accession>A0A6J4HLN3</accession>
<reference evidence="1" key="1">
    <citation type="submission" date="2020-02" db="EMBL/GenBank/DDBJ databases">
        <authorList>
            <person name="Meier V. D."/>
        </authorList>
    </citation>
    <scope>NUCLEOTIDE SEQUENCE</scope>
    <source>
        <strain evidence="1">AVDCRST_MAG95</strain>
    </source>
</reference>
<gene>
    <name evidence="1" type="ORF">AVDCRST_MAG95-828</name>
</gene>
<organism evidence="1">
    <name type="scientific">uncultured Adhaeribacter sp</name>
    <dbReference type="NCBI Taxonomy" id="448109"/>
    <lineage>
        <taxon>Bacteria</taxon>
        <taxon>Pseudomonadati</taxon>
        <taxon>Bacteroidota</taxon>
        <taxon>Cytophagia</taxon>
        <taxon>Cytophagales</taxon>
        <taxon>Hymenobacteraceae</taxon>
        <taxon>Adhaeribacter</taxon>
        <taxon>environmental samples</taxon>
    </lineage>
</organism>
<protein>
    <submittedName>
        <fullName evidence="1">Uncharacterized protein</fullName>
    </submittedName>
</protein>
<evidence type="ECO:0000313" key="1">
    <source>
        <dbReference type="EMBL" id="CAA9227308.1"/>
    </source>
</evidence>
<dbReference type="EMBL" id="CADCTJ010000264">
    <property type="protein sequence ID" value="CAA9227308.1"/>
    <property type="molecule type" value="Genomic_DNA"/>
</dbReference>
<proteinExistence type="predicted"/>
<name>A0A6J4HLN3_9BACT</name>